<dbReference type="Gene3D" id="3.40.50.2020">
    <property type="match status" value="1"/>
</dbReference>
<evidence type="ECO:0000256" key="1">
    <source>
        <dbReference type="ARBA" id="ARBA00008007"/>
    </source>
</evidence>
<gene>
    <name evidence="4" type="ORF">ATO3_06045</name>
</gene>
<dbReference type="AlphaFoldDB" id="A0A225NSG0"/>
<dbReference type="Pfam" id="PF00156">
    <property type="entry name" value="Pribosyltran"/>
    <property type="match status" value="1"/>
</dbReference>
<dbReference type="InterPro" id="IPR051910">
    <property type="entry name" value="ComF/GntX_DNA_util-trans"/>
</dbReference>
<dbReference type="InterPro" id="IPR000836">
    <property type="entry name" value="PRTase_dom"/>
</dbReference>
<evidence type="ECO:0000259" key="3">
    <source>
        <dbReference type="Pfam" id="PF18912"/>
    </source>
</evidence>
<name>A0A225NSG0_9RHOB</name>
<accession>A0A225NSG0</accession>
<comment type="caution">
    <text evidence="4">The sequence shown here is derived from an EMBL/GenBank/DDBJ whole genome shotgun (WGS) entry which is preliminary data.</text>
</comment>
<protein>
    <submittedName>
        <fullName evidence="4">Competence protein ComF</fullName>
    </submittedName>
</protein>
<dbReference type="InterPro" id="IPR029057">
    <property type="entry name" value="PRTase-like"/>
</dbReference>
<evidence type="ECO:0000259" key="2">
    <source>
        <dbReference type="Pfam" id="PF00156"/>
    </source>
</evidence>
<dbReference type="PANTHER" id="PTHR47505">
    <property type="entry name" value="DNA UTILIZATION PROTEIN YHGH"/>
    <property type="match status" value="1"/>
</dbReference>
<comment type="similarity">
    <text evidence="1">Belongs to the ComF/GntX family.</text>
</comment>
<feature type="domain" description="Double zinc ribbon" evidence="3">
    <location>
        <begin position="10"/>
        <end position="69"/>
    </location>
</feature>
<dbReference type="InterPro" id="IPR044005">
    <property type="entry name" value="DZR_2"/>
</dbReference>
<dbReference type="Pfam" id="PF18912">
    <property type="entry name" value="DZR_2"/>
    <property type="match status" value="1"/>
</dbReference>
<dbReference type="Proteomes" id="UP000215377">
    <property type="component" value="Unassembled WGS sequence"/>
</dbReference>
<feature type="domain" description="Phosphoribosyltransferase" evidence="2">
    <location>
        <begin position="143"/>
        <end position="240"/>
    </location>
</feature>
<keyword evidence="5" id="KW-1185">Reference proteome</keyword>
<evidence type="ECO:0000313" key="5">
    <source>
        <dbReference type="Proteomes" id="UP000215377"/>
    </source>
</evidence>
<proteinExistence type="inferred from homology"/>
<reference evidence="4 5" key="1">
    <citation type="submission" date="2013-04" db="EMBL/GenBank/DDBJ databases">
        <title>Oceanicola sp. 22II1-22F33 Genome Sequencing.</title>
        <authorList>
            <person name="Lai Q."/>
            <person name="Li G."/>
            <person name="Shao Z."/>
        </authorList>
    </citation>
    <scope>NUCLEOTIDE SEQUENCE [LARGE SCALE GENOMIC DNA]</scope>
    <source>
        <strain evidence="4 5">22II1-22F33</strain>
    </source>
</reference>
<organism evidence="4 5">
    <name type="scientific">Marinibacterium profundimaris</name>
    <dbReference type="NCBI Taxonomy" id="1679460"/>
    <lineage>
        <taxon>Bacteria</taxon>
        <taxon>Pseudomonadati</taxon>
        <taxon>Pseudomonadota</taxon>
        <taxon>Alphaproteobacteria</taxon>
        <taxon>Rhodobacterales</taxon>
        <taxon>Paracoccaceae</taxon>
        <taxon>Marinibacterium</taxon>
    </lineage>
</organism>
<dbReference type="EMBL" id="AQQR01000002">
    <property type="protein sequence ID" value="OWU75758.1"/>
    <property type="molecule type" value="Genomic_DNA"/>
</dbReference>
<dbReference type="SUPFAM" id="SSF53271">
    <property type="entry name" value="PRTase-like"/>
    <property type="match status" value="1"/>
</dbReference>
<dbReference type="PANTHER" id="PTHR47505:SF1">
    <property type="entry name" value="DNA UTILIZATION PROTEIN YHGH"/>
    <property type="match status" value="1"/>
</dbReference>
<sequence length="243" mass="26265">MMRGVLQTLVGLIYPPRCLSCGEQVESDFGLCPACWRDTPFLGGLVCDACGAPLPGEGDGARIECDDCMARPRPWDMGRAALLYRDQARRLVLALKHGDRTDIARPAAGWMARAAAPLAGQGMLVAPVPLHWTRLAGRRYNQSALLARHLSDRLGLDLCPDLFQRVIRTPSLDGRGTEERAEVLRGAIRAHPRRRERLAGREVLLVDDVMTSGATLAATAEAAHAAGAARVCVITLARVAKDT</sequence>
<evidence type="ECO:0000313" key="4">
    <source>
        <dbReference type="EMBL" id="OWU75758.1"/>
    </source>
</evidence>